<gene>
    <name evidence="3" type="ORF">LTR82_006854</name>
</gene>
<dbReference type="Pfam" id="PF02752">
    <property type="entry name" value="Arrestin_C"/>
    <property type="match status" value="1"/>
</dbReference>
<dbReference type="Proteomes" id="UP001168146">
    <property type="component" value="Unassembled WGS sequence"/>
</dbReference>
<accession>A0AAN6J9Z8</accession>
<dbReference type="InterPro" id="IPR014752">
    <property type="entry name" value="Arrestin-like_C"/>
</dbReference>
<sequence>MASWPARQIQQQSLDVVSTQSAPAPSRTPSNPATGPISWPPNATRPLSDIREITEPSLMDMSSRFAPNQSRSKQHGARLGSVRHKEPKKQYGSMKRSESTRSHSLPKRSASSGVRRVAPGVDEYDPRYDAISSSSYSPSPEQASCYAVPLSSVPRRSSSFGHSRRASRDKPLKPPADALYSIPNRGLGRSPVKDARLRLDSVTAGVAHEVPSRTFMRCPHPMEIVDSPSYKHPRASAPISVGGGTVEGFVKVTVDDNERLKQRRTLGIGTISIDLLGYEEVSGGRKASFLALGSELVDSRHAPPPNMVEPTNPLTPGDKFWTTSPSMSALPFLISLPLDTGPPPFSSKYASIRFMLCATALIRDGCAHYRVRTSQEIQILPTYDPEKALTSLANPLTATDEMVLPRTNGFERIKLTAGLHRQVWVSGSTLFVDLYVLNKTHKHVKRLDLNLERDILCYKHAAAATRERSANQARVFESNHHSVIATDTLRIGSSGWSGIEPHASETRTCVLELPRGHATVKCGKYFEVRHFLTVTTSLSNGKLVSVQLPVILVHMNSLDVVPNSVAQVAAAIEEKRAEQHRHHRRRSSESRRLQHGPLRQRSVSSPARSKDIRRQRSYTQGRAFAAPRQQSLDRQRAEKADMDILRHALDSSPRKQKPHLQGLTLKKVGSNISFATIGGRSVGTESPFHAMAFRTPPSKERSATPGSGVAERVESIRARMRRVGSFDTLHSKKSIFSRPWQENARPHIRHGGSTSQTADEHAGALRTQGSDHHQAIIGPHVLGLSHSVSRQPSFEVVGIDTAAPQRPGTGQGFRERLDRSRFEFKAVRRKARGGMKDRGMGWWEQMRQKTRESNEGWI</sequence>
<feature type="region of interest" description="Disordered" evidence="1">
    <location>
        <begin position="796"/>
        <end position="817"/>
    </location>
</feature>
<proteinExistence type="predicted"/>
<feature type="region of interest" description="Disordered" evidence="1">
    <location>
        <begin position="741"/>
        <end position="770"/>
    </location>
</feature>
<evidence type="ECO:0000256" key="1">
    <source>
        <dbReference type="SAM" id="MobiDB-lite"/>
    </source>
</evidence>
<dbReference type="InterPro" id="IPR014756">
    <property type="entry name" value="Ig_E-set"/>
</dbReference>
<organism evidence="3 4">
    <name type="scientific">Friedmanniomyces endolithicus</name>
    <dbReference type="NCBI Taxonomy" id="329885"/>
    <lineage>
        <taxon>Eukaryota</taxon>
        <taxon>Fungi</taxon>
        <taxon>Dikarya</taxon>
        <taxon>Ascomycota</taxon>
        <taxon>Pezizomycotina</taxon>
        <taxon>Dothideomycetes</taxon>
        <taxon>Dothideomycetidae</taxon>
        <taxon>Mycosphaerellales</taxon>
        <taxon>Teratosphaeriaceae</taxon>
        <taxon>Friedmanniomyces</taxon>
    </lineage>
</organism>
<feature type="region of interest" description="Disordered" evidence="1">
    <location>
        <begin position="575"/>
        <end position="637"/>
    </location>
</feature>
<feature type="domain" description="Arrestin C-terminal-like" evidence="2">
    <location>
        <begin position="413"/>
        <end position="555"/>
    </location>
</feature>
<feature type="compositionally biased region" description="Basic and acidic residues" evidence="1">
    <location>
        <begin position="758"/>
        <end position="770"/>
    </location>
</feature>
<evidence type="ECO:0000313" key="3">
    <source>
        <dbReference type="EMBL" id="KAK0321883.1"/>
    </source>
</evidence>
<name>A0AAN6J9Z8_9PEZI</name>
<evidence type="ECO:0000313" key="4">
    <source>
        <dbReference type="Proteomes" id="UP001168146"/>
    </source>
</evidence>
<feature type="compositionally biased region" description="Basic residues" evidence="1">
    <location>
        <begin position="72"/>
        <end position="87"/>
    </location>
</feature>
<feature type="region of interest" description="Disordered" evidence="1">
    <location>
        <begin position="1"/>
        <end position="185"/>
    </location>
</feature>
<feature type="compositionally biased region" description="Low complexity" evidence="1">
    <location>
        <begin position="148"/>
        <end position="159"/>
    </location>
</feature>
<dbReference type="InterPro" id="IPR011022">
    <property type="entry name" value="Arrestin_C-like"/>
</dbReference>
<reference evidence="3" key="1">
    <citation type="submission" date="2021-12" db="EMBL/GenBank/DDBJ databases">
        <title>Black yeast isolated from Biological Soil Crust.</title>
        <authorList>
            <person name="Kurbessoian T."/>
        </authorList>
    </citation>
    <scope>NUCLEOTIDE SEQUENCE</scope>
    <source>
        <strain evidence="3">CCFEE 5208</strain>
    </source>
</reference>
<dbReference type="SUPFAM" id="SSF81296">
    <property type="entry name" value="E set domains"/>
    <property type="match status" value="1"/>
</dbReference>
<dbReference type="EMBL" id="JASUXU010000018">
    <property type="protein sequence ID" value="KAK0321883.1"/>
    <property type="molecule type" value="Genomic_DNA"/>
</dbReference>
<dbReference type="Gene3D" id="2.60.40.640">
    <property type="match status" value="1"/>
</dbReference>
<comment type="caution">
    <text evidence="3">The sequence shown here is derived from an EMBL/GenBank/DDBJ whole genome shotgun (WGS) entry which is preliminary data.</text>
</comment>
<protein>
    <recommendedName>
        <fullName evidence="2">Arrestin C-terminal-like domain-containing protein</fullName>
    </recommendedName>
</protein>
<feature type="compositionally biased region" description="Polar residues" evidence="1">
    <location>
        <begin position="8"/>
        <end position="33"/>
    </location>
</feature>
<dbReference type="AlphaFoldDB" id="A0AAN6J9Z8"/>
<evidence type="ECO:0000259" key="2">
    <source>
        <dbReference type="Pfam" id="PF02752"/>
    </source>
</evidence>